<evidence type="ECO:0000256" key="1">
    <source>
        <dbReference type="SAM" id="MobiDB-lite"/>
    </source>
</evidence>
<protein>
    <recommendedName>
        <fullName evidence="5">Zinc ABC transporter substrate-binding protein</fullName>
    </recommendedName>
</protein>
<name>A0A7Z1DUH2_9GAMM</name>
<proteinExistence type="predicted"/>
<keyword evidence="2" id="KW-0732">Signal</keyword>
<dbReference type="EMBL" id="NEFY01000005">
    <property type="protein sequence ID" value="OZC36203.1"/>
    <property type="molecule type" value="Genomic_DNA"/>
</dbReference>
<gene>
    <name evidence="3" type="ORF">B9Q17_10745</name>
</gene>
<feature type="chain" id="PRO_5031014538" description="Zinc ABC transporter substrate-binding protein" evidence="2">
    <location>
        <begin position="23"/>
        <end position="142"/>
    </location>
</feature>
<sequence>MKRLLISSTLIVALGFAGLAQADGYRGHGHPPGIQKQLERGKALPPGHQKKYLRSEWRDRDHRGDRHYSRDHDRKYWEKRQKARYKQEKYREKYRDRHDHYRYRDDHRNGYRTSYGYDDRLAPEHRVARIIRDTQAIIEQTR</sequence>
<feature type="region of interest" description="Disordered" evidence="1">
    <location>
        <begin position="27"/>
        <end position="82"/>
    </location>
</feature>
<evidence type="ECO:0000313" key="3">
    <source>
        <dbReference type="EMBL" id="OZC36203.1"/>
    </source>
</evidence>
<evidence type="ECO:0000313" key="4">
    <source>
        <dbReference type="Proteomes" id="UP000216984"/>
    </source>
</evidence>
<comment type="caution">
    <text evidence="3">The sequence shown here is derived from an EMBL/GenBank/DDBJ whole genome shotgun (WGS) entry which is preliminary data.</text>
</comment>
<organism evidence="3 4">
    <name type="scientific">Marinobacter vinifirmus</name>
    <dbReference type="NCBI Taxonomy" id="355591"/>
    <lineage>
        <taxon>Bacteria</taxon>
        <taxon>Pseudomonadati</taxon>
        <taxon>Pseudomonadota</taxon>
        <taxon>Gammaproteobacteria</taxon>
        <taxon>Pseudomonadales</taxon>
        <taxon>Marinobacteraceae</taxon>
        <taxon>Marinobacter</taxon>
    </lineage>
</organism>
<dbReference type="AlphaFoldDB" id="A0A7Z1DUH2"/>
<evidence type="ECO:0000256" key="2">
    <source>
        <dbReference type="SAM" id="SignalP"/>
    </source>
</evidence>
<dbReference type="RefSeq" id="WP_094624815.1">
    <property type="nucleotide sequence ID" value="NZ_NEFY01000005.1"/>
</dbReference>
<accession>A0A7Z1DUH2</accession>
<evidence type="ECO:0008006" key="5">
    <source>
        <dbReference type="Google" id="ProtNLM"/>
    </source>
</evidence>
<feature type="signal peptide" evidence="2">
    <location>
        <begin position="1"/>
        <end position="22"/>
    </location>
</feature>
<keyword evidence="4" id="KW-1185">Reference proteome</keyword>
<dbReference type="Proteomes" id="UP000216984">
    <property type="component" value="Unassembled WGS sequence"/>
</dbReference>
<reference evidence="3 4" key="1">
    <citation type="submission" date="2017-06" db="EMBL/GenBank/DDBJ databases">
        <title>Draft genome sequence of the halophilic bacterium Marinobacter vinifirmus FB1.</title>
        <authorList>
            <person name="Stepanov V.G."/>
            <person name="Roberts D.J."/>
            <person name="Fox G.E."/>
        </authorList>
    </citation>
    <scope>NUCLEOTIDE SEQUENCE [LARGE SCALE GENOMIC DNA]</scope>
    <source>
        <strain evidence="3 4">FB1</strain>
    </source>
</reference>
<feature type="compositionally biased region" description="Basic and acidic residues" evidence="1">
    <location>
        <begin position="53"/>
        <end position="82"/>
    </location>
</feature>
<dbReference type="Gene3D" id="3.10.450.160">
    <property type="entry name" value="inner membrane protein cigr"/>
    <property type="match status" value="1"/>
</dbReference>